<dbReference type="GO" id="GO:0003700">
    <property type="term" value="F:DNA-binding transcription factor activity"/>
    <property type="evidence" value="ECO:0007669"/>
    <property type="project" value="InterPro"/>
</dbReference>
<dbReference type="RefSeq" id="WP_171589275.1">
    <property type="nucleotide sequence ID" value="NZ_JABGBO010000010.1"/>
</dbReference>
<evidence type="ECO:0000256" key="1">
    <source>
        <dbReference type="ARBA" id="ARBA00023015"/>
    </source>
</evidence>
<dbReference type="PANTHER" id="PTHR47893">
    <property type="entry name" value="REGULATORY PROTEIN PCHR"/>
    <property type="match status" value="1"/>
</dbReference>
<dbReference type="Proteomes" id="UP000541421">
    <property type="component" value="Unassembled WGS sequence"/>
</dbReference>
<dbReference type="SMART" id="SM00342">
    <property type="entry name" value="HTH_ARAC"/>
    <property type="match status" value="1"/>
</dbReference>
<protein>
    <submittedName>
        <fullName evidence="4">Helix-turn-helix transcriptional regulator</fullName>
    </submittedName>
</protein>
<reference evidence="4 5" key="1">
    <citation type="submission" date="2020-05" db="EMBL/GenBank/DDBJ databases">
        <authorList>
            <person name="Niu N."/>
        </authorList>
    </citation>
    <scope>NUCLEOTIDE SEQUENCE [LARGE SCALE GENOMIC DNA]</scope>
    <source>
        <strain evidence="4 5">LMG10982</strain>
    </source>
</reference>
<evidence type="ECO:0000313" key="4">
    <source>
        <dbReference type="EMBL" id="NOL50293.1"/>
    </source>
</evidence>
<dbReference type="SUPFAM" id="SSF46689">
    <property type="entry name" value="Homeodomain-like"/>
    <property type="match status" value="2"/>
</dbReference>
<keyword evidence="2" id="KW-0804">Transcription</keyword>
<dbReference type="PROSITE" id="PS01124">
    <property type="entry name" value="HTH_ARAC_FAMILY_2"/>
    <property type="match status" value="1"/>
</dbReference>
<keyword evidence="5" id="KW-1185">Reference proteome</keyword>
<evidence type="ECO:0000256" key="2">
    <source>
        <dbReference type="ARBA" id="ARBA00023163"/>
    </source>
</evidence>
<comment type="caution">
    <text evidence="4">The sequence shown here is derived from an EMBL/GenBank/DDBJ whole genome shotgun (WGS) entry which is preliminary data.</text>
</comment>
<dbReference type="Gene3D" id="1.10.10.60">
    <property type="entry name" value="Homeodomain-like"/>
    <property type="match status" value="2"/>
</dbReference>
<gene>
    <name evidence="4" type="ORF">HKX40_09145</name>
</gene>
<proteinExistence type="predicted"/>
<dbReference type="EMBL" id="JABGBO010000010">
    <property type="protein sequence ID" value="NOL50293.1"/>
    <property type="molecule type" value="Genomic_DNA"/>
</dbReference>
<feature type="domain" description="HTH araC/xylS-type" evidence="3">
    <location>
        <begin position="219"/>
        <end position="317"/>
    </location>
</feature>
<dbReference type="InterPro" id="IPR053142">
    <property type="entry name" value="PchR_regulatory_protein"/>
</dbReference>
<sequence>MSLSTIYQQYQSFLAAPIKIKKETASTYQCSVMYTKQSDLQTKMQIDCFDSGILLSRFIGQGAGAFYSPGEHFSHNLAFFIMSNGSNHSILDNQTVVNIKAGQLWLVQGDIQSKGEQKRTVNGLVSGIHCDFSKDKLERWLDEGLISKDIIKPSRHIQLLNNNASALMPLVQKITTLPYSLSCTLEKIELESYTLALVAKLLRFSLLKPLSRLDNNKINDAIDIIRAECTQPLTIEALARKVGMNECYLKKYFKQQTGQTIADYIRQERLNLAFDMLSNQGKTIQETMYFTGYKHRGNFCAIFKQKFGYSPSEIINPHYSLPE</sequence>
<dbReference type="PANTHER" id="PTHR47893:SF1">
    <property type="entry name" value="REGULATORY PROTEIN PCHR"/>
    <property type="match status" value="1"/>
</dbReference>
<name>A0A7Y4P5Z7_9BURK</name>
<keyword evidence="1" id="KW-0805">Transcription regulation</keyword>
<accession>A0A7Y4P5Z7</accession>
<evidence type="ECO:0000259" key="3">
    <source>
        <dbReference type="PROSITE" id="PS01124"/>
    </source>
</evidence>
<organism evidence="4 5">
    <name type="scientific">Pelistega europaea</name>
    <dbReference type="NCBI Taxonomy" id="106147"/>
    <lineage>
        <taxon>Bacteria</taxon>
        <taxon>Pseudomonadati</taxon>
        <taxon>Pseudomonadota</taxon>
        <taxon>Betaproteobacteria</taxon>
        <taxon>Burkholderiales</taxon>
        <taxon>Alcaligenaceae</taxon>
        <taxon>Pelistega</taxon>
    </lineage>
</organism>
<dbReference type="InterPro" id="IPR018060">
    <property type="entry name" value="HTH_AraC"/>
</dbReference>
<dbReference type="GO" id="GO:0043565">
    <property type="term" value="F:sequence-specific DNA binding"/>
    <property type="evidence" value="ECO:0007669"/>
    <property type="project" value="InterPro"/>
</dbReference>
<dbReference type="AlphaFoldDB" id="A0A7Y4P5Z7"/>
<dbReference type="Pfam" id="PF12833">
    <property type="entry name" value="HTH_18"/>
    <property type="match status" value="1"/>
</dbReference>
<dbReference type="InterPro" id="IPR009057">
    <property type="entry name" value="Homeodomain-like_sf"/>
</dbReference>
<evidence type="ECO:0000313" key="5">
    <source>
        <dbReference type="Proteomes" id="UP000541421"/>
    </source>
</evidence>